<keyword evidence="2" id="KW-0378">Hydrolase</keyword>
<accession>A0ABU2FRS0</accession>
<gene>
    <name evidence="2" type="ORF">NDI86_15120</name>
</gene>
<dbReference type="EMBL" id="JAMQOS010000005">
    <property type="protein sequence ID" value="MDS0283458.1"/>
    <property type="molecule type" value="Genomic_DNA"/>
</dbReference>
<keyword evidence="2" id="KW-0255">Endonuclease</keyword>
<proteinExistence type="predicted"/>
<dbReference type="InterPro" id="IPR003615">
    <property type="entry name" value="HNH_nuc"/>
</dbReference>
<dbReference type="Pfam" id="PF13391">
    <property type="entry name" value="HNH_2"/>
    <property type="match status" value="1"/>
</dbReference>
<dbReference type="Gene3D" id="1.10.30.50">
    <property type="match status" value="1"/>
</dbReference>
<evidence type="ECO:0000313" key="2">
    <source>
        <dbReference type="EMBL" id="MDS0283458.1"/>
    </source>
</evidence>
<organism evidence="2 3">
    <name type="scientific">Haloarcula onubensis</name>
    <dbReference type="NCBI Taxonomy" id="2950539"/>
    <lineage>
        <taxon>Archaea</taxon>
        <taxon>Methanobacteriati</taxon>
        <taxon>Methanobacteriota</taxon>
        <taxon>Stenosarchaea group</taxon>
        <taxon>Halobacteria</taxon>
        <taxon>Halobacteriales</taxon>
        <taxon>Haloarculaceae</taxon>
        <taxon>Haloarcula</taxon>
    </lineage>
</organism>
<dbReference type="GO" id="GO:0004519">
    <property type="term" value="F:endonuclease activity"/>
    <property type="evidence" value="ECO:0007669"/>
    <property type="project" value="UniProtKB-KW"/>
</dbReference>
<dbReference type="CDD" id="cd00085">
    <property type="entry name" value="HNHc"/>
    <property type="match status" value="1"/>
</dbReference>
<feature type="domain" description="HNH nuclease" evidence="1">
    <location>
        <begin position="282"/>
        <end position="344"/>
    </location>
</feature>
<keyword evidence="3" id="KW-1185">Reference proteome</keyword>
<evidence type="ECO:0000313" key="3">
    <source>
        <dbReference type="Proteomes" id="UP001268864"/>
    </source>
</evidence>
<protein>
    <submittedName>
        <fullName evidence="2">HNH endonuclease</fullName>
    </submittedName>
</protein>
<dbReference type="Proteomes" id="UP001268864">
    <property type="component" value="Unassembled WGS sequence"/>
</dbReference>
<sequence length="398" mass="43418">MSDLVPSDLVHGKITRISNSGNGILDYGDGEISVGPVRPDAVGLSVDAVVYDETLALCLTSAARSEFYDNRIRAQTSQLIDNPPTDCPGVGELIDVELSGRNSAGKGNATFCGLPVRIQNVPEGTKAGEKLAVKVLRIEPSRLFATALTDLNLRDRLPEVGETFSAPVSDRTQSGNGVVDSFVGHRINLGPVTPDAVGTEVEAVLLDEEFAFCLTEGVVGPEYVDAMAPHVTEAVLDRSRDLARALGRDTADDALPGRVVRPVRKRRSGFSRTVREAYDYRCAVCGNRWQDEDGYFEVEAAHIYPVAGADSADEFEGGPDALQNGMALCRTHHWAFDHGWFGIDDDYRIVARDDPSRDGYDEMAVYDGEELYLPSDRSAWPARHYLAYHRTRIWNGGA</sequence>
<name>A0ABU2FRS0_9EURY</name>
<reference evidence="2 3" key="1">
    <citation type="submission" date="2022-06" db="EMBL/GenBank/DDBJ databases">
        <title>Halomicroarcula sp. a new haloarchaeum isolate from saline soil.</title>
        <authorList>
            <person name="Strakova D."/>
            <person name="Galisteo C."/>
            <person name="Sanchez-Porro C."/>
            <person name="Ventosa A."/>
        </authorList>
    </citation>
    <scope>NUCLEOTIDE SEQUENCE [LARGE SCALE GENOMIC DNA]</scope>
    <source>
        <strain evidence="2 3">S3CR25-11</strain>
    </source>
</reference>
<keyword evidence="2" id="KW-0540">Nuclease</keyword>
<comment type="caution">
    <text evidence="2">The sequence shown here is derived from an EMBL/GenBank/DDBJ whole genome shotgun (WGS) entry which is preliminary data.</text>
</comment>
<dbReference type="RefSeq" id="WP_310901290.1">
    <property type="nucleotide sequence ID" value="NZ_JAMQOS010000005.1"/>
</dbReference>
<evidence type="ECO:0000259" key="1">
    <source>
        <dbReference type="Pfam" id="PF13391"/>
    </source>
</evidence>